<dbReference type="SMART" id="SM00382">
    <property type="entry name" value="AAA"/>
    <property type="match status" value="1"/>
</dbReference>
<evidence type="ECO:0000313" key="6">
    <source>
        <dbReference type="Proteomes" id="UP001385809"/>
    </source>
</evidence>
<dbReference type="RefSeq" id="WP_337693444.1">
    <property type="nucleotide sequence ID" value="NZ_JBBEGN010000001.1"/>
</dbReference>
<comment type="caution">
    <text evidence="5">The sequence shown here is derived from an EMBL/GenBank/DDBJ whole genome shotgun (WGS) entry which is preliminary data.</text>
</comment>
<keyword evidence="1" id="KW-0813">Transport</keyword>
<dbReference type="PROSITE" id="PS00211">
    <property type="entry name" value="ABC_TRANSPORTER_1"/>
    <property type="match status" value="1"/>
</dbReference>
<keyword evidence="2" id="KW-0547">Nucleotide-binding</keyword>
<evidence type="ECO:0000256" key="3">
    <source>
        <dbReference type="ARBA" id="ARBA00022840"/>
    </source>
</evidence>
<dbReference type="InterPro" id="IPR003439">
    <property type="entry name" value="ABC_transporter-like_ATP-bd"/>
</dbReference>
<feature type="domain" description="ABC transporter" evidence="4">
    <location>
        <begin position="9"/>
        <end position="236"/>
    </location>
</feature>
<keyword evidence="3 5" id="KW-0067">ATP-binding</keyword>
<dbReference type="GO" id="GO:0005524">
    <property type="term" value="F:ATP binding"/>
    <property type="evidence" value="ECO:0007669"/>
    <property type="project" value="UniProtKB-KW"/>
</dbReference>
<sequence>MTLTGSTRVHLSGLSKTFHDPRDGRARPVLRDFALDLAAGELVAVVGASGTGKSTLLHVVAGLVPPDAGEVSTVGADGGPPRLGMVFQQPRLLDWCTARQNVVLALEAAGLPGGGADEVLAAVGLADHADAFPTTLSGGQRQRVAVARAFAIEPDLLLLDEPFSALDEITARRLRLLLQELWMARPRAGLLVTHNPLEAALLADRVVVLAGSPARVAAEYRVDRSRPRSPEDPLLFDLHTRIVADLA</sequence>
<dbReference type="PANTHER" id="PTHR42788:SF19">
    <property type="entry name" value="ALIPHATIC SULFONATES IMPORT ATP-BINDING PROTEIN SSUB 2"/>
    <property type="match status" value="1"/>
</dbReference>
<proteinExistence type="predicted"/>
<dbReference type="EMBL" id="JBBEGN010000001">
    <property type="protein sequence ID" value="MEJ2866831.1"/>
    <property type="molecule type" value="Genomic_DNA"/>
</dbReference>
<dbReference type="Gene3D" id="3.40.50.300">
    <property type="entry name" value="P-loop containing nucleotide triphosphate hydrolases"/>
    <property type="match status" value="1"/>
</dbReference>
<dbReference type="InterPro" id="IPR017871">
    <property type="entry name" value="ABC_transporter-like_CS"/>
</dbReference>
<protein>
    <submittedName>
        <fullName evidence="5">ABC transporter ATP-binding protein</fullName>
    </submittedName>
</protein>
<evidence type="ECO:0000259" key="4">
    <source>
        <dbReference type="PROSITE" id="PS50893"/>
    </source>
</evidence>
<dbReference type="SUPFAM" id="SSF52540">
    <property type="entry name" value="P-loop containing nucleoside triphosphate hydrolases"/>
    <property type="match status" value="1"/>
</dbReference>
<dbReference type="Pfam" id="PF00005">
    <property type="entry name" value="ABC_tran"/>
    <property type="match status" value="1"/>
</dbReference>
<gene>
    <name evidence="5" type="ORF">WCD74_03585</name>
</gene>
<dbReference type="InterPro" id="IPR050166">
    <property type="entry name" value="ABC_transporter_ATP-bind"/>
</dbReference>
<name>A0ABU8MHZ0_9PSEU</name>
<keyword evidence="6" id="KW-1185">Reference proteome</keyword>
<dbReference type="Proteomes" id="UP001385809">
    <property type="component" value="Unassembled WGS sequence"/>
</dbReference>
<evidence type="ECO:0000313" key="5">
    <source>
        <dbReference type="EMBL" id="MEJ2866831.1"/>
    </source>
</evidence>
<dbReference type="PANTHER" id="PTHR42788">
    <property type="entry name" value="TAURINE IMPORT ATP-BINDING PROTEIN-RELATED"/>
    <property type="match status" value="1"/>
</dbReference>
<reference evidence="5 6" key="1">
    <citation type="submission" date="2024-03" db="EMBL/GenBank/DDBJ databases">
        <title>Actinomycetospora sp. OC33-EN08, a novel actinomycete isolated from wild orchid (Aerides multiflora).</title>
        <authorList>
            <person name="Suriyachadkun C."/>
        </authorList>
    </citation>
    <scope>NUCLEOTIDE SEQUENCE [LARGE SCALE GENOMIC DNA]</scope>
    <source>
        <strain evidence="5 6">OC33-EN08</strain>
    </source>
</reference>
<dbReference type="PROSITE" id="PS50893">
    <property type="entry name" value="ABC_TRANSPORTER_2"/>
    <property type="match status" value="1"/>
</dbReference>
<evidence type="ECO:0000256" key="1">
    <source>
        <dbReference type="ARBA" id="ARBA00022448"/>
    </source>
</evidence>
<dbReference type="InterPro" id="IPR027417">
    <property type="entry name" value="P-loop_NTPase"/>
</dbReference>
<dbReference type="InterPro" id="IPR003593">
    <property type="entry name" value="AAA+_ATPase"/>
</dbReference>
<evidence type="ECO:0000256" key="2">
    <source>
        <dbReference type="ARBA" id="ARBA00022741"/>
    </source>
</evidence>
<organism evidence="5 6">
    <name type="scientific">Actinomycetospora aurantiaca</name>
    <dbReference type="NCBI Taxonomy" id="3129233"/>
    <lineage>
        <taxon>Bacteria</taxon>
        <taxon>Bacillati</taxon>
        <taxon>Actinomycetota</taxon>
        <taxon>Actinomycetes</taxon>
        <taxon>Pseudonocardiales</taxon>
        <taxon>Pseudonocardiaceae</taxon>
        <taxon>Actinomycetospora</taxon>
    </lineage>
</organism>
<accession>A0ABU8MHZ0</accession>